<dbReference type="EMBL" id="JABBWD010000035">
    <property type="protein sequence ID" value="KAG1775226.1"/>
    <property type="molecule type" value="Genomic_DNA"/>
</dbReference>
<feature type="compositionally biased region" description="Basic and acidic residues" evidence="1">
    <location>
        <begin position="32"/>
        <end position="49"/>
    </location>
</feature>
<proteinExistence type="predicted"/>
<evidence type="ECO:0000256" key="1">
    <source>
        <dbReference type="SAM" id="MobiDB-lite"/>
    </source>
</evidence>
<gene>
    <name evidence="2" type="ORF">EV702DRAFT_1236246</name>
</gene>
<comment type="caution">
    <text evidence="2">The sequence shown here is derived from an EMBL/GenBank/DDBJ whole genome shotgun (WGS) entry which is preliminary data.</text>
</comment>
<feature type="compositionally biased region" description="Polar residues" evidence="1">
    <location>
        <begin position="9"/>
        <end position="26"/>
    </location>
</feature>
<dbReference type="PANTHER" id="PTHR46579:SF1">
    <property type="entry name" value="F5_8 TYPE C DOMAIN-CONTAINING PROTEIN"/>
    <property type="match status" value="1"/>
</dbReference>
<accession>A0A9P6ZSU8</accession>
<dbReference type="Proteomes" id="UP000714275">
    <property type="component" value="Unassembled WGS sequence"/>
</dbReference>
<reference evidence="2" key="1">
    <citation type="journal article" date="2020" name="New Phytol.">
        <title>Comparative genomics reveals dynamic genome evolution in host specialist ectomycorrhizal fungi.</title>
        <authorList>
            <person name="Lofgren L.A."/>
            <person name="Nguyen N.H."/>
            <person name="Vilgalys R."/>
            <person name="Ruytinx J."/>
            <person name="Liao H.L."/>
            <person name="Branco S."/>
            <person name="Kuo A."/>
            <person name="LaButti K."/>
            <person name="Lipzen A."/>
            <person name="Andreopoulos W."/>
            <person name="Pangilinan J."/>
            <person name="Riley R."/>
            <person name="Hundley H."/>
            <person name="Na H."/>
            <person name="Barry K."/>
            <person name="Grigoriev I.V."/>
            <person name="Stajich J.E."/>
            <person name="Kennedy P.G."/>
        </authorList>
    </citation>
    <scope>NUCLEOTIDE SEQUENCE</scope>
    <source>
        <strain evidence="2">DOB743</strain>
    </source>
</reference>
<keyword evidence="3" id="KW-1185">Reference proteome</keyword>
<protein>
    <submittedName>
        <fullName evidence="2">Uncharacterized protein</fullName>
    </submittedName>
</protein>
<evidence type="ECO:0000313" key="3">
    <source>
        <dbReference type="Proteomes" id="UP000714275"/>
    </source>
</evidence>
<sequence length="932" mass="106234">MKKWPRVPQTLTSNADEATRCISTEPGQAAPHARDQDLPTNKDQHDHFNFDPPDYVHDADEEHGPARAHVAAQPPIHDFNFRPVVLPDDQEDRPSLVPRAFQERPGVHLTYLNAVVGNVFGNHTVQAATESLNNQLNCMLVEGVLPEHPRPVRHLLSAKCRLGIDPDQWITQYAICSECWKHYTPVQLRELLSPSCTVPDCSGLLYDERVDAKGKIIRTAKKIMPHVSLIGSLRRMFMRPGFAKSIRDSRHDQPRRNDDEDFVMTDMHDSTLWHELEMNTIREIGELGTIRDCPQDNRPMAMKITEHCYGLHLILNINWMGILNNRPHSTGPIYYAINDLPQDQRYLQVNVICAAIMPGPKEPNVQQINHCLEPSSREVMELKNGVKMDINGKDEPANIFADNAILDCDMPASHKCNGTAGHSHDFHPCAFCDVDIVKVNTPEGYDNSWTPKDDYQMLRQSFYSRDATQARQDAILKDFGVRWSILNLISGWLPSKKSVLDFMHAIFLGIISHLFMRVLFGGYMLSGIGGINSPRRRFEEIINAVRWPSHITRLPKNLGENQSLKKADEWRRLLTVTPVVLWWSWRDENDEIPDKEPPLPPNTVQPDFSRNCRSLYQTILLLCTGVCILSSHTISMSQARIGQSFISHYCLESLQLRIPLTINHHASMHISEMIRKVGLVYAWWLFAFERFNSMLERVHHNEQINRIIKVQAQTRGSMMSQIAVYQSEAAEDNVRLPLRAAKFIDLRSHGPPGVFYTLLLEYCCRLWPQLRLVNDLSHDDGTPFLASKVARMLTYIRKDGIHYGCTMNRRTQSDSLGFISRNSTCVPVQIIGLFVVGILDVVPHICAVVRQLQCDDRIPDMPWTRYGSTLGIHVSYANEFGPYEIIPVSNIECPLALIPVHSAIIKKDLWIAVSFDHSGNEPEDLLDDDDFQ</sequence>
<dbReference type="OrthoDB" id="3248986at2759"/>
<dbReference type="AlphaFoldDB" id="A0A9P6ZSU8"/>
<name>A0A9P6ZSU8_9AGAM</name>
<feature type="region of interest" description="Disordered" evidence="1">
    <location>
        <begin position="1"/>
        <end position="49"/>
    </location>
</feature>
<organism evidence="2 3">
    <name type="scientific">Suillus placidus</name>
    <dbReference type="NCBI Taxonomy" id="48579"/>
    <lineage>
        <taxon>Eukaryota</taxon>
        <taxon>Fungi</taxon>
        <taxon>Dikarya</taxon>
        <taxon>Basidiomycota</taxon>
        <taxon>Agaricomycotina</taxon>
        <taxon>Agaricomycetes</taxon>
        <taxon>Agaricomycetidae</taxon>
        <taxon>Boletales</taxon>
        <taxon>Suillineae</taxon>
        <taxon>Suillaceae</taxon>
        <taxon>Suillus</taxon>
    </lineage>
</organism>
<dbReference type="PANTHER" id="PTHR46579">
    <property type="entry name" value="F5/8 TYPE C DOMAIN-CONTAINING PROTEIN-RELATED"/>
    <property type="match status" value="1"/>
</dbReference>
<evidence type="ECO:0000313" key="2">
    <source>
        <dbReference type="EMBL" id="KAG1775226.1"/>
    </source>
</evidence>